<evidence type="ECO:0000313" key="4">
    <source>
        <dbReference type="Proteomes" id="UP000009168"/>
    </source>
</evidence>
<dbReference type="AlphaFoldDB" id="Q23QG1"/>
<feature type="compositionally biased region" description="Basic and acidic residues" evidence="2">
    <location>
        <begin position="680"/>
        <end position="694"/>
    </location>
</feature>
<protein>
    <submittedName>
        <fullName evidence="3">Uncharacterized protein</fullName>
    </submittedName>
</protein>
<dbReference type="Proteomes" id="UP000009168">
    <property type="component" value="Unassembled WGS sequence"/>
</dbReference>
<dbReference type="HOGENOM" id="CLU_405204_0_0_1"/>
<gene>
    <name evidence="3" type="ORF">TTHERM_00257170</name>
</gene>
<dbReference type="InParanoid" id="Q23QG1"/>
<keyword evidence="1" id="KW-0175">Coiled coil</keyword>
<feature type="compositionally biased region" description="Polar residues" evidence="2">
    <location>
        <begin position="481"/>
        <end position="511"/>
    </location>
</feature>
<proteinExistence type="predicted"/>
<feature type="compositionally biased region" description="Polar residues" evidence="2">
    <location>
        <begin position="603"/>
        <end position="635"/>
    </location>
</feature>
<keyword evidence="4" id="KW-1185">Reference proteome</keyword>
<organism evidence="3 4">
    <name type="scientific">Tetrahymena thermophila (strain SB210)</name>
    <dbReference type="NCBI Taxonomy" id="312017"/>
    <lineage>
        <taxon>Eukaryota</taxon>
        <taxon>Sar</taxon>
        <taxon>Alveolata</taxon>
        <taxon>Ciliophora</taxon>
        <taxon>Intramacronucleata</taxon>
        <taxon>Oligohymenophorea</taxon>
        <taxon>Hymenostomatida</taxon>
        <taxon>Tetrahymenina</taxon>
        <taxon>Tetrahymenidae</taxon>
        <taxon>Tetrahymena</taxon>
    </lineage>
</organism>
<feature type="compositionally biased region" description="Polar residues" evidence="2">
    <location>
        <begin position="544"/>
        <end position="553"/>
    </location>
</feature>
<dbReference type="RefSeq" id="XP_001019172.2">
    <property type="nucleotide sequence ID" value="XM_001019172.2"/>
</dbReference>
<dbReference type="GeneID" id="7842307"/>
<feature type="coiled-coil region" evidence="1">
    <location>
        <begin position="312"/>
        <end position="339"/>
    </location>
</feature>
<feature type="compositionally biased region" description="Low complexity" evidence="2">
    <location>
        <begin position="703"/>
        <end position="717"/>
    </location>
</feature>
<dbReference type="OrthoDB" id="196867at2759"/>
<feature type="region of interest" description="Disordered" evidence="2">
    <location>
        <begin position="477"/>
        <end position="735"/>
    </location>
</feature>
<sequence>MCASYARQHQKKLQFVQNQFSSVGGNTRQRLSSEERRHLLSDKDAYIEYLETQLDKVCELSLVENPQIQKRVQELEQSITDHEEKFANITKLIKLLQTFAENQEDENKLIKEHFNKPLNSFGKKIENFQNDLVSELKDQIIKIEEKDGQRESQIYETLSAFQKNINDFEVRIEQFANQLSKDMATDIKMLATQIQGEANSQNTASIQPDQLRNFPIVSDNQVKQNLDKFREEINKKIEFVLKEMRKNALLTDVECVETKLKKEQKERTYLCKFVEDLTRKIDELPQSITTRASTSRNVSPSAVQESNQFKLVKQIESDIEDLKEVVNALVDKIEEQDKKKKSSFITKDQFDSLEKNLTLQISRFVDRFQNFQANPSQNVAYDESLRESDNQRSNNNFSARQQYSTLKSDQYLTQQMRSPQFEQQGWQQQQMLQQNQYQLNNQSAEIHPEDDSYMMQQKYSPIIQDDQDLRDTLISKKDKNTSLNNQQSGGDNNLGESFGLNQNSHISNNLSDKLDQNKNKSRKKSSNQEEILDQYPQREKRGVASSSSKSITRQSDKENKQNSNSQNRGRKATDESVTTLKKNKKRELKSESKSMSKSPSNIGEVSSTKSINASRKLSQQNISIDRQSKSNTRVTLTEPEETRIKSPLSNISKNKSGFESNQKSKIKNKSPSPIGNTNKFAEKKRQNGEKIKELFKKKKQMDQNSSSHTNQNHSISQKSANISVNEKKQGDKKKK</sequence>
<feature type="compositionally biased region" description="Polar residues" evidence="2">
    <location>
        <begin position="647"/>
        <end position="659"/>
    </location>
</feature>
<dbReference type="EMBL" id="GG662647">
    <property type="protein sequence ID" value="EAR98927.2"/>
    <property type="molecule type" value="Genomic_DNA"/>
</dbReference>
<evidence type="ECO:0000313" key="3">
    <source>
        <dbReference type="EMBL" id="EAR98927.2"/>
    </source>
</evidence>
<feature type="coiled-coil region" evidence="1">
    <location>
        <begin position="65"/>
        <end position="92"/>
    </location>
</feature>
<evidence type="ECO:0000256" key="2">
    <source>
        <dbReference type="SAM" id="MobiDB-lite"/>
    </source>
</evidence>
<dbReference type="KEGG" id="tet:TTHERM_00257170"/>
<name>Q23QG1_TETTS</name>
<accession>Q23QG1</accession>
<evidence type="ECO:0000256" key="1">
    <source>
        <dbReference type="SAM" id="Coils"/>
    </source>
</evidence>
<reference evidence="4" key="1">
    <citation type="journal article" date="2006" name="PLoS Biol.">
        <title>Macronuclear genome sequence of the ciliate Tetrahymena thermophila, a model eukaryote.</title>
        <authorList>
            <person name="Eisen J.A."/>
            <person name="Coyne R.S."/>
            <person name="Wu M."/>
            <person name="Wu D."/>
            <person name="Thiagarajan M."/>
            <person name="Wortman J.R."/>
            <person name="Badger J.H."/>
            <person name="Ren Q."/>
            <person name="Amedeo P."/>
            <person name="Jones K.M."/>
            <person name="Tallon L.J."/>
            <person name="Delcher A.L."/>
            <person name="Salzberg S.L."/>
            <person name="Silva J.C."/>
            <person name="Haas B.J."/>
            <person name="Majoros W.H."/>
            <person name="Farzad M."/>
            <person name="Carlton J.M."/>
            <person name="Smith R.K. Jr."/>
            <person name="Garg J."/>
            <person name="Pearlman R.E."/>
            <person name="Karrer K.M."/>
            <person name="Sun L."/>
            <person name="Manning G."/>
            <person name="Elde N.C."/>
            <person name="Turkewitz A.P."/>
            <person name="Asai D.J."/>
            <person name="Wilkes D.E."/>
            <person name="Wang Y."/>
            <person name="Cai H."/>
            <person name="Collins K."/>
            <person name="Stewart B.A."/>
            <person name="Lee S.R."/>
            <person name="Wilamowska K."/>
            <person name="Weinberg Z."/>
            <person name="Ruzzo W.L."/>
            <person name="Wloga D."/>
            <person name="Gaertig J."/>
            <person name="Frankel J."/>
            <person name="Tsao C.-C."/>
            <person name="Gorovsky M.A."/>
            <person name="Keeling P.J."/>
            <person name="Waller R.F."/>
            <person name="Patron N.J."/>
            <person name="Cherry J.M."/>
            <person name="Stover N.A."/>
            <person name="Krieger C.J."/>
            <person name="del Toro C."/>
            <person name="Ryder H.F."/>
            <person name="Williamson S.C."/>
            <person name="Barbeau R.A."/>
            <person name="Hamilton E.P."/>
            <person name="Orias E."/>
        </authorList>
    </citation>
    <scope>NUCLEOTIDE SEQUENCE [LARGE SCALE GENOMIC DNA]</scope>
    <source>
        <strain evidence="4">SB210</strain>
    </source>
</reference>